<dbReference type="PANTHER" id="PTHR47338">
    <property type="entry name" value="ZN(II)2CYS6 TRANSCRIPTION FACTOR (EUROFUNG)-RELATED"/>
    <property type="match status" value="1"/>
</dbReference>
<dbReference type="CDD" id="cd00067">
    <property type="entry name" value="GAL4"/>
    <property type="match status" value="1"/>
</dbReference>
<dbReference type="GO" id="GO:0008270">
    <property type="term" value="F:zinc ion binding"/>
    <property type="evidence" value="ECO:0007669"/>
    <property type="project" value="InterPro"/>
</dbReference>
<dbReference type="GeneID" id="63803998"/>
<keyword evidence="3" id="KW-0805">Transcription regulation</keyword>
<feature type="region of interest" description="Disordered" evidence="6">
    <location>
        <begin position="159"/>
        <end position="191"/>
    </location>
</feature>
<feature type="compositionally biased region" description="Basic and acidic residues" evidence="6">
    <location>
        <begin position="21"/>
        <end position="31"/>
    </location>
</feature>
<dbReference type="Proteomes" id="UP000193922">
    <property type="component" value="Unassembled WGS sequence"/>
</dbReference>
<dbReference type="PANTHER" id="PTHR47338:SF5">
    <property type="entry name" value="ZN(II)2CYS6 TRANSCRIPTION FACTOR (EUROFUNG)"/>
    <property type="match status" value="1"/>
</dbReference>
<dbReference type="PROSITE" id="PS00463">
    <property type="entry name" value="ZN2_CY6_FUNGAL_1"/>
    <property type="match status" value="1"/>
</dbReference>
<organism evidence="8 9">
    <name type="scientific">Linderina pennispora</name>
    <dbReference type="NCBI Taxonomy" id="61395"/>
    <lineage>
        <taxon>Eukaryota</taxon>
        <taxon>Fungi</taxon>
        <taxon>Fungi incertae sedis</taxon>
        <taxon>Zoopagomycota</taxon>
        <taxon>Kickxellomycotina</taxon>
        <taxon>Kickxellomycetes</taxon>
        <taxon>Kickxellales</taxon>
        <taxon>Kickxellaceae</taxon>
        <taxon>Linderina</taxon>
    </lineage>
</organism>
<feature type="region of interest" description="Disordered" evidence="6">
    <location>
        <begin position="205"/>
        <end position="316"/>
    </location>
</feature>
<evidence type="ECO:0000256" key="4">
    <source>
        <dbReference type="ARBA" id="ARBA00023163"/>
    </source>
</evidence>
<evidence type="ECO:0000259" key="7">
    <source>
        <dbReference type="PROSITE" id="PS50048"/>
    </source>
</evidence>
<dbReference type="EMBL" id="MCFD01000005">
    <property type="protein sequence ID" value="ORX70978.1"/>
    <property type="molecule type" value="Genomic_DNA"/>
</dbReference>
<dbReference type="InterPro" id="IPR036864">
    <property type="entry name" value="Zn2-C6_fun-type_DNA-bd_sf"/>
</dbReference>
<evidence type="ECO:0000256" key="5">
    <source>
        <dbReference type="ARBA" id="ARBA00023242"/>
    </source>
</evidence>
<dbReference type="GO" id="GO:0005634">
    <property type="term" value="C:nucleus"/>
    <property type="evidence" value="ECO:0007669"/>
    <property type="project" value="UniProtKB-SubCell"/>
</dbReference>
<feature type="compositionally biased region" description="Basic residues" evidence="6">
    <location>
        <begin position="1"/>
        <end position="11"/>
    </location>
</feature>
<evidence type="ECO:0000313" key="8">
    <source>
        <dbReference type="EMBL" id="ORX70978.1"/>
    </source>
</evidence>
<sequence>MSAGGHYHRHYQQASPLPPKRQREDSEEKVSNIRSLLNDTDSDAMLPATNSSMSINVLTAQHPQQHKRSEARMAQYVKPVYRPSHYNESRQQIAMRSGCLHQQQPLVVQPIASGSFRVQSGSDASVQQQQRQQRLSQGIMPATANGTGQSAAPVGFVGHPRAEPDPSSDKLATGDLPPAIREPTDPIDRPRHPIPTLVTKVDSANQQPQLHEPGSAVDHFTTHGGVGGETQSPEPIAANGKGATRGDPGVTAFTQGVARTDVGQSSSDARFRPYPEIGSSSLPDSASHVDDEQSADRLPQAAAEPGRQDDSQAQRRRRRTQACEYCHQKKIKCEGEGTRCINCIKNDIQCIWGQKRKRGPKPKPLSAVLSKTRSRGSRAQRAAKGGKGKPSITVVTGAPAQALAPSAESDARSLTPATPIRDDQVSESPEYADMDAVPEGLKAPSMHRELQEFFSGKVDLETREAVTMYFDYFYPLCPIFHPSMFIRRVVENDVDPILIDAMKATTARMLSAKTGRFIDGDALAESTPSIDYVRTVVIMTLLAGCRGEHWSYNSLIVLAASLIDLYRRPPPATWEEWVNLQIKRRIFWISMLTGRGTTMNESSVYWDVVLKQGTDGPSLATHVNTSDALTRVKHRPSLSSSGSSSSLMQSMRVDQDIIVATGAFSYSFMALSELTSIISNTNMFLCDAKASRDSLGVLSGSSWPSLSPFRDSPFPALNFLNQTPGTGRLAYRPKRTVRLLDYKLQDWKRNLSMPAGDISYFGQADHRRFMMRVRYFCLHCYYVPIAIFLHQSNRPSFFTDDLDADGSAEALREMLNMAFANTWNAGLVANDIEPKSWQRNQDMPLERFDQVIPFCIFMSSSCRRILAERPPGQNLDKHQWTTLKGLGELWNSMQIDEVTNAADLFSSLSL</sequence>
<evidence type="ECO:0000313" key="9">
    <source>
        <dbReference type="Proteomes" id="UP000193922"/>
    </source>
</evidence>
<feature type="domain" description="Zn(2)-C6 fungal-type" evidence="7">
    <location>
        <begin position="322"/>
        <end position="352"/>
    </location>
</feature>
<keyword evidence="5" id="KW-0539">Nucleus</keyword>
<feature type="region of interest" description="Disordered" evidence="6">
    <location>
        <begin position="355"/>
        <end position="430"/>
    </location>
</feature>
<dbReference type="RefSeq" id="XP_040744557.1">
    <property type="nucleotide sequence ID" value="XM_040887350.1"/>
</dbReference>
<feature type="region of interest" description="Disordered" evidence="6">
    <location>
        <begin position="1"/>
        <end position="48"/>
    </location>
</feature>
<dbReference type="PROSITE" id="PS50048">
    <property type="entry name" value="ZN2_CY6_FUNGAL_2"/>
    <property type="match status" value="1"/>
</dbReference>
<keyword evidence="9" id="KW-1185">Reference proteome</keyword>
<dbReference type="OrthoDB" id="2123952at2759"/>
<dbReference type="InterPro" id="IPR001138">
    <property type="entry name" value="Zn2Cys6_DnaBD"/>
</dbReference>
<dbReference type="CDD" id="cd12148">
    <property type="entry name" value="fungal_TF_MHR"/>
    <property type="match status" value="1"/>
</dbReference>
<evidence type="ECO:0000256" key="1">
    <source>
        <dbReference type="ARBA" id="ARBA00004123"/>
    </source>
</evidence>
<evidence type="ECO:0000256" key="3">
    <source>
        <dbReference type="ARBA" id="ARBA00023015"/>
    </source>
</evidence>
<accession>A0A1Y1WCC3</accession>
<dbReference type="AlphaFoldDB" id="A0A1Y1WCC3"/>
<dbReference type="Pfam" id="PF00172">
    <property type="entry name" value="Zn_clus"/>
    <property type="match status" value="1"/>
</dbReference>
<proteinExistence type="predicted"/>
<keyword evidence="2" id="KW-0479">Metal-binding</keyword>
<dbReference type="Gene3D" id="4.10.240.10">
    <property type="entry name" value="Zn(2)-C6 fungal-type DNA-binding domain"/>
    <property type="match status" value="1"/>
</dbReference>
<dbReference type="GO" id="GO:0000981">
    <property type="term" value="F:DNA-binding transcription factor activity, RNA polymerase II-specific"/>
    <property type="evidence" value="ECO:0007669"/>
    <property type="project" value="InterPro"/>
</dbReference>
<comment type="caution">
    <text evidence="8">The sequence shown here is derived from an EMBL/GenBank/DDBJ whole genome shotgun (WGS) entry which is preliminary data.</text>
</comment>
<keyword evidence="4" id="KW-0804">Transcription</keyword>
<evidence type="ECO:0000256" key="6">
    <source>
        <dbReference type="SAM" id="MobiDB-lite"/>
    </source>
</evidence>
<dbReference type="STRING" id="61395.A0A1Y1WCC3"/>
<evidence type="ECO:0000256" key="2">
    <source>
        <dbReference type="ARBA" id="ARBA00022723"/>
    </source>
</evidence>
<protein>
    <recommendedName>
        <fullName evidence="7">Zn(2)-C6 fungal-type domain-containing protein</fullName>
    </recommendedName>
</protein>
<name>A0A1Y1WCC3_9FUNG</name>
<feature type="compositionally biased region" description="Basic and acidic residues" evidence="6">
    <location>
        <begin position="182"/>
        <end position="191"/>
    </location>
</feature>
<dbReference type="SMART" id="SM00066">
    <property type="entry name" value="GAL4"/>
    <property type="match status" value="1"/>
</dbReference>
<dbReference type="InterPro" id="IPR050815">
    <property type="entry name" value="TF_fung"/>
</dbReference>
<gene>
    <name evidence="8" type="ORF">DL89DRAFT_267077</name>
</gene>
<comment type="subcellular location">
    <subcellularLocation>
        <location evidence="1">Nucleus</location>
    </subcellularLocation>
</comment>
<dbReference type="SUPFAM" id="SSF57701">
    <property type="entry name" value="Zn2/Cys6 DNA-binding domain"/>
    <property type="match status" value="1"/>
</dbReference>
<reference evidence="8 9" key="1">
    <citation type="submission" date="2016-07" db="EMBL/GenBank/DDBJ databases">
        <title>Pervasive Adenine N6-methylation of Active Genes in Fungi.</title>
        <authorList>
            <consortium name="DOE Joint Genome Institute"/>
            <person name="Mondo S.J."/>
            <person name="Dannebaum R.O."/>
            <person name="Kuo R.C."/>
            <person name="Labutti K."/>
            <person name="Haridas S."/>
            <person name="Kuo A."/>
            <person name="Salamov A."/>
            <person name="Ahrendt S.R."/>
            <person name="Lipzen A."/>
            <person name="Sullivan W."/>
            <person name="Andreopoulos W.B."/>
            <person name="Clum A."/>
            <person name="Lindquist E."/>
            <person name="Daum C."/>
            <person name="Ramamoorthy G.K."/>
            <person name="Gryganskyi A."/>
            <person name="Culley D."/>
            <person name="Magnuson J.K."/>
            <person name="James T.Y."/>
            <person name="O'Malley M.A."/>
            <person name="Stajich J.E."/>
            <person name="Spatafora J.W."/>
            <person name="Visel A."/>
            <person name="Grigoriev I.V."/>
        </authorList>
    </citation>
    <scope>NUCLEOTIDE SEQUENCE [LARGE SCALE GENOMIC DNA]</scope>
    <source>
        <strain evidence="8 9">ATCC 12442</strain>
    </source>
</reference>